<accession>A0A4U0H3J8</accession>
<dbReference type="PANTHER" id="PTHR12302:SF3">
    <property type="entry name" value="SERINE_THREONINE-PROTEIN KINASE 31"/>
    <property type="match status" value="1"/>
</dbReference>
<evidence type="ECO:0000313" key="5">
    <source>
        <dbReference type="EMBL" id="TJY65714.1"/>
    </source>
</evidence>
<dbReference type="Proteomes" id="UP000309872">
    <property type="component" value="Unassembled WGS sequence"/>
</dbReference>
<dbReference type="PANTHER" id="PTHR12302">
    <property type="entry name" value="EBNA2 BINDING PROTEIN P100"/>
    <property type="match status" value="1"/>
</dbReference>
<dbReference type="InterPro" id="IPR016071">
    <property type="entry name" value="Staphylococal_nuclease_OB-fold"/>
</dbReference>
<evidence type="ECO:0000256" key="3">
    <source>
        <dbReference type="ARBA" id="ARBA00022801"/>
    </source>
</evidence>
<dbReference type="InterPro" id="IPR035437">
    <property type="entry name" value="SNase_OB-fold_sf"/>
</dbReference>
<dbReference type="PROSITE" id="PS50830">
    <property type="entry name" value="TNASE_3"/>
    <property type="match status" value="1"/>
</dbReference>
<dbReference type="AlphaFoldDB" id="A0A4U0H3J8"/>
<dbReference type="GO" id="GO:0016787">
    <property type="term" value="F:hydrolase activity"/>
    <property type="evidence" value="ECO:0007669"/>
    <property type="project" value="UniProtKB-KW"/>
</dbReference>
<comment type="caution">
    <text evidence="5">The sequence shown here is derived from an EMBL/GenBank/DDBJ whole genome shotgun (WGS) entry which is preliminary data.</text>
</comment>
<dbReference type="SUPFAM" id="SSF50199">
    <property type="entry name" value="Staphylococcal nuclease"/>
    <property type="match status" value="1"/>
</dbReference>
<keyword evidence="2" id="KW-0255">Endonuclease</keyword>
<dbReference type="GO" id="GO:0004519">
    <property type="term" value="F:endonuclease activity"/>
    <property type="evidence" value="ECO:0007669"/>
    <property type="project" value="UniProtKB-KW"/>
</dbReference>
<evidence type="ECO:0000313" key="6">
    <source>
        <dbReference type="Proteomes" id="UP000309872"/>
    </source>
</evidence>
<keyword evidence="6" id="KW-1185">Reference proteome</keyword>
<keyword evidence="1" id="KW-0540">Nuclease</keyword>
<dbReference type="RefSeq" id="WP_136820843.1">
    <property type="nucleotide sequence ID" value="NZ_BMJX01000003.1"/>
</dbReference>
<evidence type="ECO:0000256" key="1">
    <source>
        <dbReference type="ARBA" id="ARBA00022722"/>
    </source>
</evidence>
<dbReference type="OrthoDB" id="4376109at2"/>
<proteinExistence type="predicted"/>
<name>A0A4U0H3J8_9SPHI</name>
<evidence type="ECO:0000256" key="2">
    <source>
        <dbReference type="ARBA" id="ARBA00022759"/>
    </source>
</evidence>
<reference evidence="5 6" key="1">
    <citation type="submission" date="2019-04" db="EMBL/GenBank/DDBJ databases">
        <title>Sphingobacterium olei sp. nov., isolated from oil-contaminated soil.</title>
        <authorList>
            <person name="Liu B."/>
        </authorList>
    </citation>
    <scope>NUCLEOTIDE SEQUENCE [LARGE SCALE GENOMIC DNA]</scope>
    <source>
        <strain evidence="5 6">Y3L14</strain>
    </source>
</reference>
<dbReference type="EMBL" id="SUKA01000003">
    <property type="protein sequence ID" value="TJY65714.1"/>
    <property type="molecule type" value="Genomic_DNA"/>
</dbReference>
<sequence length="182" mass="21068">MAFKFIKIGFVLVLWIFVRCESRTESQSTAYDGRNFEQSMHADPDIFQVTKTIDGDTFWVLNHTGKKIKVRLIGIDAPETRDVFKKKKHPLGQVAKDYLDNMLKQNPYIKLTFDVDSLDQYGRSLAYAYLSDGTMINEQLIKYGYAVLMTIPPNIKFEKTFSEAQNIARENKMGIWKYSVSE</sequence>
<feature type="domain" description="TNase-like" evidence="4">
    <location>
        <begin position="49"/>
        <end position="178"/>
    </location>
</feature>
<organism evidence="5 6">
    <name type="scientific">Sphingobacterium alkalisoli</name>
    <dbReference type="NCBI Taxonomy" id="1874115"/>
    <lineage>
        <taxon>Bacteria</taxon>
        <taxon>Pseudomonadati</taxon>
        <taxon>Bacteroidota</taxon>
        <taxon>Sphingobacteriia</taxon>
        <taxon>Sphingobacteriales</taxon>
        <taxon>Sphingobacteriaceae</taxon>
        <taxon>Sphingobacterium</taxon>
    </lineage>
</organism>
<dbReference type="SMART" id="SM00318">
    <property type="entry name" value="SNc"/>
    <property type="match status" value="1"/>
</dbReference>
<evidence type="ECO:0000259" key="4">
    <source>
        <dbReference type="PROSITE" id="PS50830"/>
    </source>
</evidence>
<gene>
    <name evidence="5" type="ORF">FAZ19_11360</name>
</gene>
<protein>
    <submittedName>
        <fullName evidence="5">Nuclease</fullName>
    </submittedName>
</protein>
<keyword evidence="3" id="KW-0378">Hydrolase</keyword>
<dbReference type="Gene3D" id="2.40.50.90">
    <property type="match status" value="1"/>
</dbReference>
<dbReference type="Pfam" id="PF00565">
    <property type="entry name" value="SNase"/>
    <property type="match status" value="1"/>
</dbReference>